<proteinExistence type="predicted"/>
<dbReference type="Proteomes" id="UP000478052">
    <property type="component" value="Unassembled WGS sequence"/>
</dbReference>
<dbReference type="InterPro" id="IPR036047">
    <property type="entry name" value="F-box-like_dom_sf"/>
</dbReference>
<dbReference type="PROSITE" id="PS50181">
    <property type="entry name" value="FBOX"/>
    <property type="match status" value="1"/>
</dbReference>
<organism evidence="2 3">
    <name type="scientific">Aphis craccivora</name>
    <name type="common">Cowpea aphid</name>
    <dbReference type="NCBI Taxonomy" id="307492"/>
    <lineage>
        <taxon>Eukaryota</taxon>
        <taxon>Metazoa</taxon>
        <taxon>Ecdysozoa</taxon>
        <taxon>Arthropoda</taxon>
        <taxon>Hexapoda</taxon>
        <taxon>Insecta</taxon>
        <taxon>Pterygota</taxon>
        <taxon>Neoptera</taxon>
        <taxon>Paraneoptera</taxon>
        <taxon>Hemiptera</taxon>
        <taxon>Sternorrhyncha</taxon>
        <taxon>Aphidomorpha</taxon>
        <taxon>Aphidoidea</taxon>
        <taxon>Aphididae</taxon>
        <taxon>Aphidini</taxon>
        <taxon>Aphis</taxon>
        <taxon>Aphis</taxon>
    </lineage>
</organism>
<gene>
    <name evidence="2" type="ORF">FWK35_00009166</name>
</gene>
<dbReference type="AlphaFoldDB" id="A0A6G0ZIP6"/>
<dbReference type="EMBL" id="VUJU01000384">
    <property type="protein sequence ID" value="KAF0770806.1"/>
    <property type="molecule type" value="Genomic_DNA"/>
</dbReference>
<feature type="domain" description="F-box" evidence="1">
    <location>
        <begin position="7"/>
        <end position="57"/>
    </location>
</feature>
<protein>
    <submittedName>
        <fullName evidence="2">F-box only protein 2-like</fullName>
    </submittedName>
</protein>
<dbReference type="Gene3D" id="1.20.1280.50">
    <property type="match status" value="1"/>
</dbReference>
<dbReference type="SUPFAM" id="SSF81383">
    <property type="entry name" value="F-box domain"/>
    <property type="match status" value="1"/>
</dbReference>
<accession>A0A6G0ZIP6</accession>
<dbReference type="Gene3D" id="2.60.120.260">
    <property type="entry name" value="Galactose-binding domain-like"/>
    <property type="match status" value="1"/>
</dbReference>
<comment type="caution">
    <text evidence="2">The sequence shown here is derived from an EMBL/GenBank/DDBJ whole genome shotgun (WGS) entry which is preliminary data.</text>
</comment>
<evidence type="ECO:0000259" key="1">
    <source>
        <dbReference type="PROSITE" id="PS50181"/>
    </source>
</evidence>
<dbReference type="OrthoDB" id="1107553at2759"/>
<keyword evidence="3" id="KW-1185">Reference proteome</keyword>
<evidence type="ECO:0000313" key="3">
    <source>
        <dbReference type="Proteomes" id="UP000478052"/>
    </source>
</evidence>
<evidence type="ECO:0000313" key="2">
    <source>
        <dbReference type="EMBL" id="KAF0770806.1"/>
    </source>
</evidence>
<sequence>MEVLKNNQTFDLLPNEMVINTFILIDTNTLLDCRLVCKRWQKLIFKFVNNSRGYSGFSQISSNDIRKIELPWYVFYVISKYNSFNRNLIKNHCGQDLCNHWETDIDIESVLWTIVMIYNYLLFSAQISHVEHLLSDPDFDWHTSFFGVDFGYASVHSEINETKVVSGMIETTGHEIYLKLNHFVKRFYTQILIHSNLEVTCSVVKILLPIKYKNSNLL</sequence>
<name>A0A6G0ZIP6_APHCR</name>
<dbReference type="Pfam" id="PF12937">
    <property type="entry name" value="F-box-like"/>
    <property type="match status" value="1"/>
</dbReference>
<dbReference type="InterPro" id="IPR001810">
    <property type="entry name" value="F-box_dom"/>
</dbReference>
<reference evidence="2 3" key="1">
    <citation type="submission" date="2019-08" db="EMBL/GenBank/DDBJ databases">
        <title>Whole genome of Aphis craccivora.</title>
        <authorList>
            <person name="Voronova N.V."/>
            <person name="Shulinski R.S."/>
            <person name="Bandarenka Y.V."/>
            <person name="Zhorov D.G."/>
            <person name="Warner D."/>
        </authorList>
    </citation>
    <scope>NUCLEOTIDE SEQUENCE [LARGE SCALE GENOMIC DNA]</scope>
    <source>
        <strain evidence="2">180601</strain>
        <tissue evidence="2">Whole Body</tissue>
    </source>
</reference>